<dbReference type="InterPro" id="IPR011697">
    <property type="entry name" value="Peptidase_C26"/>
</dbReference>
<dbReference type="FunFam" id="3.40.50.880:FF:000030">
    <property type="entry name" value="Gamma-glutamyl-gamma-aminobutyrate hydrolase PuuD"/>
    <property type="match status" value="1"/>
</dbReference>
<dbReference type="Pfam" id="PF07722">
    <property type="entry name" value="Peptidase_C26"/>
    <property type="match status" value="1"/>
</dbReference>
<name>A0A938XYS0_9BACL</name>
<dbReference type="CDD" id="cd01745">
    <property type="entry name" value="GATase1_2"/>
    <property type="match status" value="1"/>
</dbReference>
<dbReference type="GO" id="GO:0016811">
    <property type="term" value="F:hydrolase activity, acting on carbon-nitrogen (but not peptide) bonds, in linear amides"/>
    <property type="evidence" value="ECO:0007669"/>
    <property type="project" value="InterPro"/>
</dbReference>
<accession>A0A938XYS0</accession>
<dbReference type="SUPFAM" id="SSF52317">
    <property type="entry name" value="Class I glutamine amidotransferase-like"/>
    <property type="match status" value="1"/>
</dbReference>
<dbReference type="Proteomes" id="UP000717624">
    <property type="component" value="Unassembled WGS sequence"/>
</dbReference>
<proteinExistence type="predicted"/>
<dbReference type="InterPro" id="IPR044668">
    <property type="entry name" value="PuuD-like"/>
</dbReference>
<organism evidence="1 2">
    <name type="scientific">Brevibacillus fulvus</name>
    <dbReference type="NCBI Taxonomy" id="1125967"/>
    <lineage>
        <taxon>Bacteria</taxon>
        <taxon>Bacillati</taxon>
        <taxon>Bacillota</taxon>
        <taxon>Bacilli</taxon>
        <taxon>Bacillales</taxon>
        <taxon>Paenibacillaceae</taxon>
        <taxon>Brevibacillus</taxon>
    </lineage>
</organism>
<evidence type="ECO:0000313" key="2">
    <source>
        <dbReference type="Proteomes" id="UP000717624"/>
    </source>
</evidence>
<evidence type="ECO:0000313" key="1">
    <source>
        <dbReference type="EMBL" id="MBM7590664.1"/>
    </source>
</evidence>
<sequence length="258" mass="28570">MRPLIGICANYSYDERIGTEGAMGARGQEWQVLADDYIKAVERAGGTPVILPITERPETLERILDLLDGVILSGGTDLDPRFYGEAPHFGLGMVDARRDAHEIVLAKKVLYGTELPILAICRGCQLLAVVSGGSLYQDLRTERPNSFNHSLPNGQKDHLSHSVTVSAQSKLHHLFADGEVMVNSFHHQAIKQAGDGFQITMQAPDGVIEGIEQSGERFVVGVQWHPEMIIDQGEVYQQLFRLFVEQASLRKNQVQLKI</sequence>
<dbReference type="GO" id="GO:0005829">
    <property type="term" value="C:cytosol"/>
    <property type="evidence" value="ECO:0007669"/>
    <property type="project" value="TreeGrafter"/>
</dbReference>
<dbReference type="RefSeq" id="WP_204518420.1">
    <property type="nucleotide sequence ID" value="NZ_BAABIN010000016.1"/>
</dbReference>
<dbReference type="AlphaFoldDB" id="A0A938XYS0"/>
<protein>
    <submittedName>
        <fullName evidence="1">Glutamine amidotransferase</fullName>
    </submittedName>
</protein>
<dbReference type="Gene3D" id="3.40.50.880">
    <property type="match status" value="1"/>
</dbReference>
<dbReference type="EMBL" id="JAFBEB010000007">
    <property type="protein sequence ID" value="MBM7590664.1"/>
    <property type="molecule type" value="Genomic_DNA"/>
</dbReference>
<keyword evidence="2" id="KW-1185">Reference proteome</keyword>
<keyword evidence="1" id="KW-0315">Glutamine amidotransferase</keyword>
<reference evidence="1" key="1">
    <citation type="submission" date="2021-01" db="EMBL/GenBank/DDBJ databases">
        <title>Genomic Encyclopedia of Type Strains, Phase IV (KMG-IV): sequencing the most valuable type-strain genomes for metagenomic binning, comparative biology and taxonomic classification.</title>
        <authorList>
            <person name="Goeker M."/>
        </authorList>
    </citation>
    <scope>NUCLEOTIDE SEQUENCE</scope>
    <source>
        <strain evidence="1">DSM 25523</strain>
    </source>
</reference>
<dbReference type="InterPro" id="IPR029062">
    <property type="entry name" value="Class_I_gatase-like"/>
</dbReference>
<comment type="caution">
    <text evidence="1">The sequence shown here is derived from an EMBL/GenBank/DDBJ whole genome shotgun (WGS) entry which is preliminary data.</text>
</comment>
<dbReference type="PROSITE" id="PS51273">
    <property type="entry name" value="GATASE_TYPE_1"/>
    <property type="match status" value="1"/>
</dbReference>
<dbReference type="PANTHER" id="PTHR43235:SF1">
    <property type="entry name" value="GLUTAMINE AMIDOTRANSFERASE PB2B2.05-RELATED"/>
    <property type="match status" value="1"/>
</dbReference>
<gene>
    <name evidence="1" type="ORF">JOD01_002274</name>
</gene>
<dbReference type="PANTHER" id="PTHR43235">
    <property type="entry name" value="GLUTAMINE AMIDOTRANSFERASE PB2B2.05-RELATED"/>
    <property type="match status" value="1"/>
</dbReference>